<dbReference type="FunFam" id="3.30.2080.10:FF:000001">
    <property type="entry name" value="Alpha-1,2-mannosidase subfamily"/>
    <property type="match status" value="1"/>
</dbReference>
<feature type="region of interest" description="Disordered" evidence="1">
    <location>
        <begin position="81"/>
        <end position="102"/>
    </location>
</feature>
<keyword evidence="2" id="KW-0732">Signal</keyword>
<evidence type="ECO:0000313" key="5">
    <source>
        <dbReference type="Proteomes" id="UP000557717"/>
    </source>
</evidence>
<dbReference type="InterPro" id="IPR000421">
    <property type="entry name" value="FA58C"/>
</dbReference>
<reference evidence="4 5" key="1">
    <citation type="submission" date="2020-08" db="EMBL/GenBank/DDBJ databases">
        <title>Genomic Encyclopedia of Type Strains, Phase IV (KMG-IV): sequencing the most valuable type-strain genomes for metagenomic binning, comparative biology and taxonomic classification.</title>
        <authorList>
            <person name="Goeker M."/>
        </authorList>
    </citation>
    <scope>NUCLEOTIDE SEQUENCE [LARGE SCALE GENOMIC DNA]</scope>
    <source>
        <strain evidence="4 5">YC6886</strain>
    </source>
</reference>
<dbReference type="PANTHER" id="PTHR12143:SF43">
    <property type="entry name" value="PUTATIVE-RELATED"/>
    <property type="match status" value="1"/>
</dbReference>
<dbReference type="SUPFAM" id="SSF48208">
    <property type="entry name" value="Six-hairpin glycosidases"/>
    <property type="match status" value="1"/>
</dbReference>
<dbReference type="Pfam" id="PF07971">
    <property type="entry name" value="Glyco_hydro_92"/>
    <property type="match status" value="1"/>
</dbReference>
<dbReference type="GO" id="GO:0005829">
    <property type="term" value="C:cytosol"/>
    <property type="evidence" value="ECO:0007669"/>
    <property type="project" value="TreeGrafter"/>
</dbReference>
<dbReference type="Proteomes" id="UP000557717">
    <property type="component" value="Unassembled WGS sequence"/>
</dbReference>
<dbReference type="Gene3D" id="3.30.2080.10">
    <property type="entry name" value="GH92 mannosidase domain"/>
    <property type="match status" value="1"/>
</dbReference>
<dbReference type="Gene3D" id="2.60.120.260">
    <property type="entry name" value="Galactose-binding domain-like"/>
    <property type="match status" value="2"/>
</dbReference>
<dbReference type="Pfam" id="PF17678">
    <property type="entry name" value="Glyco_hydro_92N"/>
    <property type="match status" value="1"/>
</dbReference>
<dbReference type="InterPro" id="IPR050883">
    <property type="entry name" value="PNGase"/>
</dbReference>
<evidence type="ECO:0000256" key="1">
    <source>
        <dbReference type="SAM" id="MobiDB-lite"/>
    </source>
</evidence>
<dbReference type="InterPro" id="IPR041371">
    <property type="entry name" value="GH92_N"/>
</dbReference>
<evidence type="ECO:0000259" key="3">
    <source>
        <dbReference type="PROSITE" id="PS50022"/>
    </source>
</evidence>
<dbReference type="Gene3D" id="1.20.1050.60">
    <property type="entry name" value="alpha-1,2-mannosidase"/>
    <property type="match status" value="1"/>
</dbReference>
<feature type="compositionally biased region" description="Basic and acidic residues" evidence="1">
    <location>
        <begin position="91"/>
        <end position="101"/>
    </location>
</feature>
<evidence type="ECO:0000256" key="2">
    <source>
        <dbReference type="SAM" id="SignalP"/>
    </source>
</evidence>
<proteinExistence type="predicted"/>
<dbReference type="PANTHER" id="PTHR12143">
    <property type="entry name" value="PEPTIDE N-GLYCANASE PNGASE -RELATED"/>
    <property type="match status" value="1"/>
</dbReference>
<dbReference type="Gene3D" id="1.20.1610.10">
    <property type="entry name" value="alpha-1,2-mannosidases domains"/>
    <property type="match status" value="1"/>
</dbReference>
<dbReference type="NCBIfam" id="TIGR01180">
    <property type="entry name" value="aman2_put"/>
    <property type="match status" value="1"/>
</dbReference>
<dbReference type="InterPro" id="IPR012939">
    <property type="entry name" value="Glyco_hydro_92"/>
</dbReference>
<name>A0A840VEA5_9BACT</name>
<dbReference type="InterPro" id="IPR005887">
    <property type="entry name" value="GH92_a_mannosidase_put"/>
</dbReference>
<dbReference type="GO" id="GO:0005975">
    <property type="term" value="P:carbohydrate metabolic process"/>
    <property type="evidence" value="ECO:0007669"/>
    <property type="project" value="InterPro"/>
</dbReference>
<feature type="region of interest" description="Disordered" evidence="1">
    <location>
        <begin position="129"/>
        <end position="172"/>
    </location>
</feature>
<gene>
    <name evidence="4" type="ORF">HNR46_003218</name>
</gene>
<organism evidence="4 5">
    <name type="scientific">Haloferula luteola</name>
    <dbReference type="NCBI Taxonomy" id="595692"/>
    <lineage>
        <taxon>Bacteria</taxon>
        <taxon>Pseudomonadati</taxon>
        <taxon>Verrucomicrobiota</taxon>
        <taxon>Verrucomicrobiia</taxon>
        <taxon>Verrucomicrobiales</taxon>
        <taxon>Verrucomicrobiaceae</taxon>
        <taxon>Haloferula</taxon>
    </lineage>
</organism>
<dbReference type="Pfam" id="PF00754">
    <property type="entry name" value="F5_F8_type_C"/>
    <property type="match status" value="1"/>
</dbReference>
<feature type="domain" description="F5/8 type C" evidence="3">
    <location>
        <begin position="60"/>
        <end position="209"/>
    </location>
</feature>
<dbReference type="GO" id="GO:0006516">
    <property type="term" value="P:glycoprotein catabolic process"/>
    <property type="evidence" value="ECO:0007669"/>
    <property type="project" value="TreeGrafter"/>
</dbReference>
<dbReference type="GO" id="GO:0030246">
    <property type="term" value="F:carbohydrate binding"/>
    <property type="evidence" value="ECO:0007669"/>
    <property type="project" value="InterPro"/>
</dbReference>
<dbReference type="SUPFAM" id="SSF49785">
    <property type="entry name" value="Galactose-binding domain-like"/>
    <property type="match status" value="1"/>
</dbReference>
<comment type="caution">
    <text evidence="4">The sequence shown here is derived from an EMBL/GenBank/DDBJ whole genome shotgun (WGS) entry which is preliminary data.</text>
</comment>
<feature type="signal peptide" evidence="2">
    <location>
        <begin position="1"/>
        <end position="32"/>
    </location>
</feature>
<accession>A0A840VEA5</accession>
<protein>
    <submittedName>
        <fullName evidence="4">Putative alpha-1,2-mannosidase</fullName>
    </submittedName>
</protein>
<feature type="chain" id="PRO_5032872831" evidence="2">
    <location>
        <begin position="33"/>
        <end position="1291"/>
    </location>
</feature>
<dbReference type="RefSeq" id="WP_184020437.1">
    <property type="nucleotide sequence ID" value="NZ_JACHFD010000018.1"/>
</dbReference>
<keyword evidence="5" id="KW-1185">Reference proteome</keyword>
<dbReference type="InterPro" id="IPR008979">
    <property type="entry name" value="Galactose-bd-like_sf"/>
</dbReference>
<sequence>MYPTQATLMFPSSRQRLLTTALLFAGIAPLAAVDFQASFEDGETPKALENQAEHASGGQAIQKNVQGRVPNALMKSIAKVTASAENPPNETAERAADDDGGSKWLAFRPNGWIQYELSEPGEAVAYTLTSGNDHAERDPRDWKVLGSDDGKDWKELDARSGESWGPRQRGQTKRFTLRSPKRYRFYQLKIDSIQEGDRFQLASWDLIPKESSMAKASPMTTEIGSGPSSGYNIKPMVGWDGVKAMRYAGRHTGEGRGYAMNRLFDVKIPVGKNARLSYQIFPELTGNDLQYPSTFTALNLRFTDGTQLSSLDPVDAYEISATAHGQGAGKVLYPNQWNNVRIDLGSLAEGKTIEAIQISYDNGGASETTEFQGWIDDIKIEQEPARIDGSSLTHYVDTRRGTNSSGAFSRGSNEAITCVPNGFNFLVPVTNAGASSREYAWQSDNDAQNRTRLEGLAVSHQPSPWMGDRNQFSMMPVAGGETPPGGHHARAVPFDHDDEVAQPDYYGVDLSNQVKAEMTPTNRGMIFRFTFPGDAGSVVMDTPTGDGEMTIDPATGRVTGWVDHGAGFRVGQSRMFLAGKFDRVPKSTGLAPGGRALTKYATFDTTGDKVVTVRVATSLISLEQAEKNLAMEVGEKSFDEVREEARKEWNERLGVVEVEGASETELVSLYSCLYRLNVYPNVHFENVGTEEKPDFRYASPVSRPVERSTAEKTGAEIVSGRMYVNNGFWDTYRTAWPAYALLYPEIAADLIDGFVDQYRAGGWIARWSSPGYANIMTGTSSDVAFADAYLRGVPLKDPLATYDAAMKNATVPSDNQSVGRKGLTTSLFLGYSSAREHESVSWATEGYINDFGIGNMAAALAEDPATPEERRSILREESAYLLERALNYVNLFDPAIGFFQARNADGTFAVSPENYDPTKWFGPYTETNGWNFSYHAPHDPNGLANLYGGRAGLEKKMDVFFSTPETSLGPIHEEVEARDARFGQWGVSNQVSHHVPFIYNGAGAPAKSQKIVREALQRSFTGSEIGQGYAGDEDNGEMSAWYLFNALGLYPLQVGSDQLVIGSPLYEKATVHLSNGKELVISAPGNDSSTVYIQSLKVDGKPYASTSIDSSMFQEGGKLEFVLGAKPSRWGAAPEEAPPSLTEGGEVARPLSDILNLGEARVQIGDGQDAAALFDNSSATEVTVGEGTGEVTIELPSDEHVATFYTLTAGREEADPVSWKLEGSQNGNLWSEIDSRSGRVFAHRRQTLPMQIQKPGAFRQYRLSMTRPDGKIVLSEIELLAKSAARPPAAR</sequence>
<dbReference type="InterPro" id="IPR014718">
    <property type="entry name" value="GH-type_carb-bd"/>
</dbReference>
<feature type="compositionally biased region" description="Basic and acidic residues" evidence="1">
    <location>
        <begin position="133"/>
        <end position="160"/>
    </location>
</feature>
<dbReference type="InterPro" id="IPR008928">
    <property type="entry name" value="6-hairpin_glycosidase_sf"/>
</dbReference>
<dbReference type="PROSITE" id="PS50022">
    <property type="entry name" value="FA58C_3"/>
    <property type="match status" value="1"/>
</dbReference>
<dbReference type="GO" id="GO:0000224">
    <property type="term" value="F:peptide-N4-(N-acetyl-beta-glucosaminyl)asparagine amidase activity"/>
    <property type="evidence" value="ECO:0007669"/>
    <property type="project" value="TreeGrafter"/>
</dbReference>
<dbReference type="EMBL" id="JACHFD010000018">
    <property type="protein sequence ID" value="MBB5352968.1"/>
    <property type="molecule type" value="Genomic_DNA"/>
</dbReference>
<dbReference type="Gene3D" id="2.70.98.10">
    <property type="match status" value="1"/>
</dbReference>
<evidence type="ECO:0000313" key="4">
    <source>
        <dbReference type="EMBL" id="MBB5352968.1"/>
    </source>
</evidence>